<sequence length="118" mass="13242">MGQHANEQPKLKRYCQRMPPLTRVKSPNFYRRQSSRDTGGLSKDVEQRNVCATSSLRRVILSPSFSDFFQGNGPIDMMEEDVISSFTILLKISLTIWDFVLPATPSVPAVIGVSICVH</sequence>
<protein>
    <submittedName>
        <fullName evidence="1">Uncharacterized protein</fullName>
    </submittedName>
</protein>
<evidence type="ECO:0000313" key="2">
    <source>
        <dbReference type="Proteomes" id="UP000823775"/>
    </source>
</evidence>
<name>A0ABS8VFG0_DATST</name>
<keyword evidence="2" id="KW-1185">Reference proteome</keyword>
<reference evidence="1 2" key="1">
    <citation type="journal article" date="2021" name="BMC Genomics">
        <title>Datura genome reveals duplications of psychoactive alkaloid biosynthetic genes and high mutation rate following tissue culture.</title>
        <authorList>
            <person name="Rajewski A."/>
            <person name="Carter-House D."/>
            <person name="Stajich J."/>
            <person name="Litt A."/>
        </authorList>
    </citation>
    <scope>NUCLEOTIDE SEQUENCE [LARGE SCALE GENOMIC DNA]</scope>
    <source>
        <strain evidence="1">AR-01</strain>
    </source>
</reference>
<comment type="caution">
    <text evidence="1">The sequence shown here is derived from an EMBL/GenBank/DDBJ whole genome shotgun (WGS) entry which is preliminary data.</text>
</comment>
<organism evidence="1 2">
    <name type="scientific">Datura stramonium</name>
    <name type="common">Jimsonweed</name>
    <name type="synonym">Common thornapple</name>
    <dbReference type="NCBI Taxonomy" id="4076"/>
    <lineage>
        <taxon>Eukaryota</taxon>
        <taxon>Viridiplantae</taxon>
        <taxon>Streptophyta</taxon>
        <taxon>Embryophyta</taxon>
        <taxon>Tracheophyta</taxon>
        <taxon>Spermatophyta</taxon>
        <taxon>Magnoliopsida</taxon>
        <taxon>eudicotyledons</taxon>
        <taxon>Gunneridae</taxon>
        <taxon>Pentapetalae</taxon>
        <taxon>asterids</taxon>
        <taxon>lamiids</taxon>
        <taxon>Solanales</taxon>
        <taxon>Solanaceae</taxon>
        <taxon>Solanoideae</taxon>
        <taxon>Datureae</taxon>
        <taxon>Datura</taxon>
    </lineage>
</organism>
<proteinExistence type="predicted"/>
<gene>
    <name evidence="1" type="ORF">HAX54_034675</name>
</gene>
<dbReference type="Proteomes" id="UP000823775">
    <property type="component" value="Unassembled WGS sequence"/>
</dbReference>
<dbReference type="EMBL" id="JACEIK010004482">
    <property type="protein sequence ID" value="MCD9645632.1"/>
    <property type="molecule type" value="Genomic_DNA"/>
</dbReference>
<accession>A0ABS8VFG0</accession>
<evidence type="ECO:0000313" key="1">
    <source>
        <dbReference type="EMBL" id="MCD9645632.1"/>
    </source>
</evidence>